<feature type="transmembrane region" description="Helical" evidence="1">
    <location>
        <begin position="53"/>
        <end position="71"/>
    </location>
</feature>
<accession>A0A4P6WX68</accession>
<name>A0A4P6WX68_HYDPS</name>
<organism evidence="3 4">
    <name type="scientific">Hydrogenophaga pseudoflava</name>
    <name type="common">Pseudomonas carboxydoflava</name>
    <dbReference type="NCBI Taxonomy" id="47421"/>
    <lineage>
        <taxon>Bacteria</taxon>
        <taxon>Pseudomonadati</taxon>
        <taxon>Pseudomonadota</taxon>
        <taxon>Betaproteobacteria</taxon>
        <taxon>Burkholderiales</taxon>
        <taxon>Comamonadaceae</taxon>
        <taxon>Hydrogenophaga</taxon>
    </lineage>
</organism>
<proteinExistence type="predicted"/>
<feature type="transmembrane region" description="Helical" evidence="1">
    <location>
        <begin position="107"/>
        <end position="136"/>
    </location>
</feature>
<keyword evidence="1" id="KW-0472">Membrane</keyword>
<feature type="transmembrane region" description="Helical" evidence="1">
    <location>
        <begin position="27"/>
        <end position="47"/>
    </location>
</feature>
<protein>
    <recommendedName>
        <fullName evidence="2">PAS domain-containing protein</fullName>
    </recommendedName>
</protein>
<evidence type="ECO:0000313" key="4">
    <source>
        <dbReference type="Proteomes" id="UP000293912"/>
    </source>
</evidence>
<keyword evidence="4" id="KW-1185">Reference proteome</keyword>
<keyword evidence="1" id="KW-0812">Transmembrane</keyword>
<sequence length="324" mass="36225">MLDSLPLEDPSEIERSQHRHHNRSLRWVQLCVALLLAGMALADHLLAPPDESLAHISWSMAGVALLSYLLLRSHRRRWESPLVVTGILMVAAWSVYSFGSVRAASGFAFQGAVVMAGTYLSLRALLATTVASMAILGGLTWAETSGHLPPASMGADLRYWLTGSAILLLIGLQLSQTRQATDEVYRRRRSQMEDRLRLEHERDRSLRRFRRIFQLNPTALVVQAANTQAVVEVNPAFERCFGYPGAQVEGLRAETFWADAQQWQEHRRVLFEKGHTGWQQAWWRHADGHSVDVMVCSELNEDPGGLLILTTVVDEKSAQDIPGA</sequence>
<evidence type="ECO:0000259" key="2">
    <source>
        <dbReference type="Pfam" id="PF13188"/>
    </source>
</evidence>
<dbReference type="KEGG" id="hpse:HPF_05505"/>
<feature type="domain" description="PAS" evidence="2">
    <location>
        <begin position="207"/>
        <end position="265"/>
    </location>
</feature>
<keyword evidence="1" id="KW-1133">Transmembrane helix</keyword>
<evidence type="ECO:0000313" key="3">
    <source>
        <dbReference type="EMBL" id="QBM27129.1"/>
    </source>
</evidence>
<feature type="transmembrane region" description="Helical" evidence="1">
    <location>
        <begin position="157"/>
        <end position="174"/>
    </location>
</feature>
<reference evidence="3 4" key="1">
    <citation type="submission" date="2019-03" db="EMBL/GenBank/DDBJ databases">
        <authorList>
            <person name="Sebastian G."/>
            <person name="Baumann P."/>
            <person name="Ruckert C."/>
            <person name="Kalinowski J."/>
            <person name="Nebel B."/>
            <person name="Takors R."/>
            <person name="Blombach B."/>
        </authorList>
    </citation>
    <scope>NUCLEOTIDE SEQUENCE [LARGE SCALE GENOMIC DNA]</scope>
    <source>
        <strain evidence="3 4">DSM 1084</strain>
    </source>
</reference>
<feature type="transmembrane region" description="Helical" evidence="1">
    <location>
        <begin position="83"/>
        <end position="101"/>
    </location>
</feature>
<dbReference type="EMBL" id="CP037867">
    <property type="protein sequence ID" value="QBM27129.1"/>
    <property type="molecule type" value="Genomic_DNA"/>
</dbReference>
<dbReference type="SUPFAM" id="SSF55785">
    <property type="entry name" value="PYP-like sensor domain (PAS domain)"/>
    <property type="match status" value="1"/>
</dbReference>
<dbReference type="Gene3D" id="3.30.450.20">
    <property type="entry name" value="PAS domain"/>
    <property type="match status" value="1"/>
</dbReference>
<gene>
    <name evidence="3" type="ORF">HPF_05505</name>
</gene>
<dbReference type="Proteomes" id="UP000293912">
    <property type="component" value="Chromosome"/>
</dbReference>
<dbReference type="RefSeq" id="WP_066156192.1">
    <property type="nucleotide sequence ID" value="NZ_CP037867.1"/>
</dbReference>
<dbReference type="InterPro" id="IPR000014">
    <property type="entry name" value="PAS"/>
</dbReference>
<dbReference type="InterPro" id="IPR035965">
    <property type="entry name" value="PAS-like_dom_sf"/>
</dbReference>
<evidence type="ECO:0000256" key="1">
    <source>
        <dbReference type="SAM" id="Phobius"/>
    </source>
</evidence>
<dbReference type="NCBIfam" id="TIGR00229">
    <property type="entry name" value="sensory_box"/>
    <property type="match status" value="1"/>
</dbReference>
<dbReference type="AlphaFoldDB" id="A0A4P6WX68"/>
<dbReference type="Pfam" id="PF13188">
    <property type="entry name" value="PAS_8"/>
    <property type="match status" value="1"/>
</dbReference>